<dbReference type="EMBL" id="RJKX01000018">
    <property type="protein sequence ID" value="ROP81168.1"/>
    <property type="molecule type" value="Genomic_DNA"/>
</dbReference>
<keyword evidence="6" id="KW-0812">Transmembrane</keyword>
<dbReference type="SMART" id="SM00387">
    <property type="entry name" value="HATPase_c"/>
    <property type="match status" value="1"/>
</dbReference>
<dbReference type="Pfam" id="PF00072">
    <property type="entry name" value="Response_reg"/>
    <property type="match status" value="1"/>
</dbReference>
<keyword evidence="6" id="KW-1133">Transmembrane helix</keyword>
<dbReference type="InterPro" id="IPR036097">
    <property type="entry name" value="HisK_dim/P_sf"/>
</dbReference>
<dbReference type="Pfam" id="PF02518">
    <property type="entry name" value="HATPase_c"/>
    <property type="match status" value="1"/>
</dbReference>
<name>A0A3N1KSA6_9PROT</name>
<evidence type="ECO:0000256" key="6">
    <source>
        <dbReference type="SAM" id="Phobius"/>
    </source>
</evidence>
<dbReference type="PANTHER" id="PTHR45339:SF1">
    <property type="entry name" value="HYBRID SIGNAL TRANSDUCTION HISTIDINE KINASE J"/>
    <property type="match status" value="1"/>
</dbReference>
<dbReference type="CDD" id="cd17546">
    <property type="entry name" value="REC_hyHK_CKI1_RcsC-like"/>
    <property type="match status" value="1"/>
</dbReference>
<keyword evidence="10" id="KW-1185">Reference proteome</keyword>
<dbReference type="PROSITE" id="PS50110">
    <property type="entry name" value="RESPONSE_REGULATORY"/>
    <property type="match status" value="1"/>
</dbReference>
<feature type="domain" description="Response regulatory" evidence="8">
    <location>
        <begin position="588"/>
        <end position="705"/>
    </location>
</feature>
<dbReference type="InterPro" id="IPR001789">
    <property type="entry name" value="Sig_transdc_resp-reg_receiver"/>
</dbReference>
<dbReference type="InterPro" id="IPR036890">
    <property type="entry name" value="HATPase_C_sf"/>
</dbReference>
<comment type="catalytic activity">
    <reaction evidence="1">
        <text>ATP + protein L-histidine = ADP + protein N-phospho-L-histidine.</text>
        <dbReference type="EC" id="2.7.13.3"/>
    </reaction>
</comment>
<dbReference type="Gene3D" id="3.30.565.10">
    <property type="entry name" value="Histidine kinase-like ATPase, C-terminal domain"/>
    <property type="match status" value="1"/>
</dbReference>
<keyword evidence="4" id="KW-0902">Two-component regulatory system</keyword>
<sequence length="715" mass="77286">MNRFGGAWKLPIGRVAIAAWIIAGLAFSSLAIVLQLRDRTATLENYRDLRAYSANAAADAMNRIFGTMDIVFSQAISEWARSGRPIEQLFLSLADSERRISRALLAIDNFSIIAANGRIIHSLNPGAVGSDVSDREYFRIHAETDRGMWIGEPHSSRIVPGQRRMPVTWRISDAAGGFAGVLWASLSPDVLSEVLYNYRDTDDSFVALLSVAGATLATDRVGRYVAIPETVVGPATVDSRTTIVQDATIDGTVGTWHLAGRRIGDSGLKVILGSTEQQMLQAWDTRTSTIIVLILLVVLFQGAFALAILRLAADERQATRAAETAAGRAMQADLSKTEFLAVMSHEIRTPLTAIIGMSELLEGADLRPLERRQVQAIRTGGRQMLSVVNNVLDFTRLGAGGIELETIDFSLPALLEEIRTTMGTAAQERGLALMIASENDDLAVLRGDPNRIRQILLNLVGNAIKFTERGGISLTAERLAEAARIGGTQRRFVRFIVEDTGIGIPADRFDRLFQPFSQADTSMARRYGGSGLGLAICKRLVDAMGGRISVDSIVDAGTRFRFDIPLENGSAAIQEPTTETRVQASSLKLLVAEDVEINRELVRAMLTARGHRVTLVGDGSAAVAAVRAERFDAVLMDVQMPVMDGVEATRRIRALPGPERDIPIVALTANVLTGAHQSYLAAGMSACVDKPIAWNVLEQTLIRLAGSPAAADRPA</sequence>
<reference evidence="9 10" key="1">
    <citation type="submission" date="2018-11" db="EMBL/GenBank/DDBJ databases">
        <title>Genomic Encyclopedia of Type Strains, Phase IV (KMG-IV): sequencing the most valuable type-strain genomes for metagenomic binning, comparative biology and taxonomic classification.</title>
        <authorList>
            <person name="Goeker M."/>
        </authorList>
    </citation>
    <scope>NUCLEOTIDE SEQUENCE [LARGE SCALE GENOMIC DNA]</scope>
    <source>
        <strain evidence="9 10">DSM 5900</strain>
    </source>
</reference>
<gene>
    <name evidence="9" type="ORF">EDC65_5023</name>
</gene>
<dbReference type="PROSITE" id="PS50109">
    <property type="entry name" value="HIS_KIN"/>
    <property type="match status" value="1"/>
</dbReference>
<evidence type="ECO:0000259" key="7">
    <source>
        <dbReference type="PROSITE" id="PS50109"/>
    </source>
</evidence>
<evidence type="ECO:0000313" key="10">
    <source>
        <dbReference type="Proteomes" id="UP000278222"/>
    </source>
</evidence>
<dbReference type="SUPFAM" id="SSF52172">
    <property type="entry name" value="CheY-like"/>
    <property type="match status" value="1"/>
</dbReference>
<proteinExistence type="predicted"/>
<accession>A0A3N1KSA6</accession>
<dbReference type="InterPro" id="IPR003661">
    <property type="entry name" value="HisK_dim/P_dom"/>
</dbReference>
<dbReference type="SUPFAM" id="SSF47384">
    <property type="entry name" value="Homodimeric domain of signal transducing histidine kinase"/>
    <property type="match status" value="1"/>
</dbReference>
<dbReference type="Gene3D" id="3.30.450.20">
    <property type="entry name" value="PAS domain"/>
    <property type="match status" value="1"/>
</dbReference>
<evidence type="ECO:0000256" key="1">
    <source>
        <dbReference type="ARBA" id="ARBA00000085"/>
    </source>
</evidence>
<keyword evidence="9" id="KW-0418">Kinase</keyword>
<evidence type="ECO:0000256" key="3">
    <source>
        <dbReference type="ARBA" id="ARBA00022553"/>
    </source>
</evidence>
<evidence type="ECO:0000256" key="2">
    <source>
        <dbReference type="ARBA" id="ARBA00012438"/>
    </source>
</evidence>
<dbReference type="CDD" id="cd16922">
    <property type="entry name" value="HATPase_EvgS-ArcB-TorS-like"/>
    <property type="match status" value="1"/>
</dbReference>
<dbReference type="PANTHER" id="PTHR45339">
    <property type="entry name" value="HYBRID SIGNAL TRANSDUCTION HISTIDINE KINASE J"/>
    <property type="match status" value="1"/>
</dbReference>
<feature type="domain" description="Histidine kinase" evidence="7">
    <location>
        <begin position="342"/>
        <end position="568"/>
    </location>
</feature>
<organism evidence="9 10">
    <name type="scientific">Stella humosa</name>
    <dbReference type="NCBI Taxonomy" id="94"/>
    <lineage>
        <taxon>Bacteria</taxon>
        <taxon>Pseudomonadati</taxon>
        <taxon>Pseudomonadota</taxon>
        <taxon>Alphaproteobacteria</taxon>
        <taxon>Rhodospirillales</taxon>
        <taxon>Stellaceae</taxon>
        <taxon>Stella</taxon>
    </lineage>
</organism>
<evidence type="ECO:0000259" key="8">
    <source>
        <dbReference type="PROSITE" id="PS50110"/>
    </source>
</evidence>
<keyword evidence="9" id="KW-0808">Transferase</keyword>
<dbReference type="GO" id="GO:0000155">
    <property type="term" value="F:phosphorelay sensor kinase activity"/>
    <property type="evidence" value="ECO:0007669"/>
    <property type="project" value="InterPro"/>
</dbReference>
<keyword evidence="3 5" id="KW-0597">Phosphoprotein</keyword>
<dbReference type="EC" id="2.7.13.3" evidence="2"/>
<dbReference type="PRINTS" id="PR00344">
    <property type="entry name" value="BCTRLSENSOR"/>
</dbReference>
<keyword evidence="6" id="KW-0472">Membrane</keyword>
<feature type="transmembrane region" description="Helical" evidence="6">
    <location>
        <begin position="12"/>
        <end position="34"/>
    </location>
</feature>
<dbReference type="AlphaFoldDB" id="A0A3N1KSA6"/>
<evidence type="ECO:0000256" key="5">
    <source>
        <dbReference type="PROSITE-ProRule" id="PRU00169"/>
    </source>
</evidence>
<dbReference type="RefSeq" id="WP_142235784.1">
    <property type="nucleotide sequence ID" value="NZ_AP019700.1"/>
</dbReference>
<comment type="caution">
    <text evidence="9">The sequence shown here is derived from an EMBL/GenBank/DDBJ whole genome shotgun (WGS) entry which is preliminary data.</text>
</comment>
<dbReference type="SMART" id="SM00448">
    <property type="entry name" value="REC"/>
    <property type="match status" value="1"/>
</dbReference>
<feature type="transmembrane region" description="Helical" evidence="6">
    <location>
        <begin position="289"/>
        <end position="313"/>
    </location>
</feature>
<dbReference type="SMART" id="SM00388">
    <property type="entry name" value="HisKA"/>
    <property type="match status" value="1"/>
</dbReference>
<evidence type="ECO:0000313" key="9">
    <source>
        <dbReference type="EMBL" id="ROP81168.1"/>
    </source>
</evidence>
<evidence type="ECO:0000256" key="4">
    <source>
        <dbReference type="ARBA" id="ARBA00023012"/>
    </source>
</evidence>
<protein>
    <recommendedName>
        <fullName evidence="2">histidine kinase</fullName>
        <ecNumber evidence="2">2.7.13.3</ecNumber>
    </recommendedName>
</protein>
<dbReference type="InterPro" id="IPR003594">
    <property type="entry name" value="HATPase_dom"/>
</dbReference>
<feature type="modified residue" description="4-aspartylphosphate" evidence="5">
    <location>
        <position position="637"/>
    </location>
</feature>
<dbReference type="Gene3D" id="1.10.287.130">
    <property type="match status" value="1"/>
</dbReference>
<dbReference type="InterPro" id="IPR004358">
    <property type="entry name" value="Sig_transdc_His_kin-like_C"/>
</dbReference>
<dbReference type="Gene3D" id="3.40.50.2300">
    <property type="match status" value="1"/>
</dbReference>
<dbReference type="InterPro" id="IPR005467">
    <property type="entry name" value="His_kinase_dom"/>
</dbReference>
<dbReference type="CDD" id="cd00082">
    <property type="entry name" value="HisKA"/>
    <property type="match status" value="1"/>
</dbReference>
<dbReference type="InterPro" id="IPR011006">
    <property type="entry name" value="CheY-like_superfamily"/>
</dbReference>
<dbReference type="SUPFAM" id="SSF55874">
    <property type="entry name" value="ATPase domain of HSP90 chaperone/DNA topoisomerase II/histidine kinase"/>
    <property type="match status" value="1"/>
</dbReference>
<dbReference type="Pfam" id="PF00512">
    <property type="entry name" value="HisKA"/>
    <property type="match status" value="1"/>
</dbReference>
<dbReference type="FunFam" id="3.30.565.10:FF:000010">
    <property type="entry name" value="Sensor histidine kinase RcsC"/>
    <property type="match status" value="1"/>
</dbReference>
<dbReference type="Proteomes" id="UP000278222">
    <property type="component" value="Unassembled WGS sequence"/>
</dbReference>
<dbReference type="CDD" id="cd12914">
    <property type="entry name" value="PDC1_DGC_like"/>
    <property type="match status" value="1"/>
</dbReference>